<dbReference type="PANTHER" id="PTHR10961:SF7">
    <property type="entry name" value="FAD DEPENDENT OXIDOREDUCTASE DOMAIN-CONTAINING PROTEIN"/>
    <property type="match status" value="1"/>
</dbReference>
<evidence type="ECO:0000313" key="6">
    <source>
        <dbReference type="EMBL" id="GFJ83206.1"/>
    </source>
</evidence>
<keyword evidence="7" id="KW-1185">Reference proteome</keyword>
<dbReference type="GO" id="GO:0050660">
    <property type="term" value="F:flavin adenine dinucleotide binding"/>
    <property type="evidence" value="ECO:0007669"/>
    <property type="project" value="InterPro"/>
</dbReference>
<dbReference type="PANTHER" id="PTHR10961">
    <property type="entry name" value="PEROXISOMAL SARCOSINE OXIDASE"/>
    <property type="match status" value="1"/>
</dbReference>
<evidence type="ECO:0000256" key="1">
    <source>
        <dbReference type="ARBA" id="ARBA00001974"/>
    </source>
</evidence>
<protein>
    <recommendedName>
        <fullName evidence="5">FAD dependent oxidoreductase domain-containing protein</fullName>
    </recommendedName>
</protein>
<name>A0A6V8KMM2_9ACTN</name>
<evidence type="ECO:0000256" key="3">
    <source>
        <dbReference type="ARBA" id="ARBA00022827"/>
    </source>
</evidence>
<dbReference type="SUPFAM" id="SSF51905">
    <property type="entry name" value="FAD/NAD(P)-binding domain"/>
    <property type="match status" value="1"/>
</dbReference>
<comment type="cofactor">
    <cofactor evidence="1">
        <name>FAD</name>
        <dbReference type="ChEBI" id="CHEBI:57692"/>
    </cofactor>
</comment>
<dbReference type="Gene3D" id="3.30.9.10">
    <property type="entry name" value="D-Amino Acid Oxidase, subunit A, domain 2"/>
    <property type="match status" value="1"/>
</dbReference>
<evidence type="ECO:0000259" key="5">
    <source>
        <dbReference type="Pfam" id="PF01266"/>
    </source>
</evidence>
<keyword evidence="4" id="KW-0560">Oxidoreductase</keyword>
<organism evidence="6 7">
    <name type="scientific">Phytohabitans houttuyneae</name>
    <dbReference type="NCBI Taxonomy" id="1076126"/>
    <lineage>
        <taxon>Bacteria</taxon>
        <taxon>Bacillati</taxon>
        <taxon>Actinomycetota</taxon>
        <taxon>Actinomycetes</taxon>
        <taxon>Micromonosporales</taxon>
        <taxon>Micromonosporaceae</taxon>
    </lineage>
</organism>
<dbReference type="InterPro" id="IPR036188">
    <property type="entry name" value="FAD/NAD-bd_sf"/>
</dbReference>
<keyword evidence="3" id="KW-0274">FAD</keyword>
<reference evidence="6 7" key="2">
    <citation type="submission" date="2020-03" db="EMBL/GenBank/DDBJ databases">
        <authorList>
            <person name="Ichikawa N."/>
            <person name="Kimura A."/>
            <person name="Kitahashi Y."/>
            <person name="Uohara A."/>
        </authorList>
    </citation>
    <scope>NUCLEOTIDE SEQUENCE [LARGE SCALE GENOMIC DNA]</scope>
    <source>
        <strain evidence="6 7">NBRC 108639</strain>
    </source>
</reference>
<dbReference type="InterPro" id="IPR006076">
    <property type="entry name" value="FAD-dep_OxRdtase"/>
</dbReference>
<evidence type="ECO:0000256" key="2">
    <source>
        <dbReference type="ARBA" id="ARBA00022630"/>
    </source>
</evidence>
<dbReference type="Pfam" id="PF01266">
    <property type="entry name" value="DAO"/>
    <property type="match status" value="1"/>
</dbReference>
<keyword evidence="2" id="KW-0285">Flavoprotein</keyword>
<feature type="domain" description="FAD dependent oxidoreductase" evidence="5">
    <location>
        <begin position="3"/>
        <end position="331"/>
    </location>
</feature>
<dbReference type="GO" id="GO:0008115">
    <property type="term" value="F:sarcosine oxidase activity"/>
    <property type="evidence" value="ECO:0007669"/>
    <property type="project" value="TreeGrafter"/>
</dbReference>
<dbReference type="Gene3D" id="3.50.50.60">
    <property type="entry name" value="FAD/NAD(P)-binding domain"/>
    <property type="match status" value="1"/>
</dbReference>
<dbReference type="InterPro" id="IPR045170">
    <property type="entry name" value="MTOX"/>
</dbReference>
<accession>A0A6V8KMM2</accession>
<dbReference type="Proteomes" id="UP000482800">
    <property type="component" value="Unassembled WGS sequence"/>
</dbReference>
<dbReference type="AlphaFoldDB" id="A0A6V8KMM2"/>
<proteinExistence type="predicted"/>
<sequence length="344" mass="36078">MMRVAVVGAGVVGLSATAALLDRGVDAVCLERTGPMAERSTGSSRIFRLAHGSADLVALARDARAGWARWSEAAGRPLVRDVGCLVSGATTLEWTAAMRKAAAPYTVAGSDWPDLGLPVRRAPDVILHDPTGGVIDAEGAGSHLAGRVGGALRIATVYGLEERGTGARVYTSGGPLDVDAVLIAAGAGTSPLAARVGIYTPAVLAHHVRFTFATTRTGPLRSWIDQSPGRMGTYQHMAGPGRWVVGGLLDYAAIAWEAGRDEATRVSREAVLAYVRDHLDGVEPAVLDELYCTTMAELGDGFHLRRRGPFTAVYGDNLFKFAPLLGDLLAAAVTEGTEDEVDHV</sequence>
<reference evidence="6 7" key="1">
    <citation type="submission" date="2020-03" db="EMBL/GenBank/DDBJ databases">
        <title>Whole genome shotgun sequence of Phytohabitans houttuyneae NBRC 108639.</title>
        <authorList>
            <person name="Komaki H."/>
            <person name="Tamura T."/>
        </authorList>
    </citation>
    <scope>NUCLEOTIDE SEQUENCE [LARGE SCALE GENOMIC DNA]</scope>
    <source>
        <strain evidence="6 7">NBRC 108639</strain>
    </source>
</reference>
<gene>
    <name evidence="6" type="ORF">Phou_073860</name>
</gene>
<evidence type="ECO:0000313" key="7">
    <source>
        <dbReference type="Proteomes" id="UP000482800"/>
    </source>
</evidence>
<comment type="caution">
    <text evidence="6">The sequence shown here is derived from an EMBL/GenBank/DDBJ whole genome shotgun (WGS) entry which is preliminary data.</text>
</comment>
<evidence type="ECO:0000256" key="4">
    <source>
        <dbReference type="ARBA" id="ARBA00023002"/>
    </source>
</evidence>
<dbReference type="EMBL" id="BLPF01000003">
    <property type="protein sequence ID" value="GFJ83206.1"/>
    <property type="molecule type" value="Genomic_DNA"/>
</dbReference>